<feature type="transmembrane region" description="Helical" evidence="1">
    <location>
        <begin position="12"/>
        <end position="36"/>
    </location>
</feature>
<dbReference type="Proteomes" id="UP000598146">
    <property type="component" value="Unassembled WGS sequence"/>
</dbReference>
<sequence>MIGDNGEGTRVTAATVVFLVIGGVGLALLAFALLGGEIAHIGGIGADGLVSLEAVAGFLGALGFGGAITAEVLDARTPGLIAVSTAVAAVAAVVAAWLALRLSRAARDMPTDATPTRQHLIGTLGVVVTPVPDGGGYGEVRVRLGGQPVKLNARADHALPAGTQIFVVEAPTDTSVVVEATPTPGRA</sequence>
<proteinExistence type="predicted"/>
<evidence type="ECO:0000256" key="1">
    <source>
        <dbReference type="SAM" id="Phobius"/>
    </source>
</evidence>
<gene>
    <name evidence="2" type="ORF">I4J89_13435</name>
</gene>
<dbReference type="RefSeq" id="WP_196414240.1">
    <property type="nucleotide sequence ID" value="NZ_JADQTO010000005.1"/>
</dbReference>
<keyword evidence="1" id="KW-0472">Membrane</keyword>
<organism evidence="2 3">
    <name type="scientific">Actinoplanes aureus</name>
    <dbReference type="NCBI Taxonomy" id="2792083"/>
    <lineage>
        <taxon>Bacteria</taxon>
        <taxon>Bacillati</taxon>
        <taxon>Actinomycetota</taxon>
        <taxon>Actinomycetes</taxon>
        <taxon>Micromonosporales</taxon>
        <taxon>Micromonosporaceae</taxon>
        <taxon>Actinoplanes</taxon>
    </lineage>
</organism>
<feature type="transmembrane region" description="Helical" evidence="1">
    <location>
        <begin position="80"/>
        <end position="100"/>
    </location>
</feature>
<evidence type="ECO:0008006" key="4">
    <source>
        <dbReference type="Google" id="ProtNLM"/>
    </source>
</evidence>
<keyword evidence="3" id="KW-1185">Reference proteome</keyword>
<protein>
    <recommendedName>
        <fullName evidence="4">NfeD-like C-terminal domain-containing protein</fullName>
    </recommendedName>
</protein>
<comment type="caution">
    <text evidence="2">The sequence shown here is derived from an EMBL/GenBank/DDBJ whole genome shotgun (WGS) entry which is preliminary data.</text>
</comment>
<accession>A0A931FX72</accession>
<feature type="transmembrane region" description="Helical" evidence="1">
    <location>
        <begin position="48"/>
        <end position="68"/>
    </location>
</feature>
<dbReference type="AlphaFoldDB" id="A0A931FX72"/>
<name>A0A931FX72_9ACTN</name>
<keyword evidence="1" id="KW-1133">Transmembrane helix</keyword>
<dbReference type="EMBL" id="JADQTO010000005">
    <property type="protein sequence ID" value="MBG0562467.1"/>
    <property type="molecule type" value="Genomic_DNA"/>
</dbReference>
<reference evidence="2" key="1">
    <citation type="submission" date="2020-11" db="EMBL/GenBank/DDBJ databases">
        <title>Isolation and identification of active actinomycetes.</title>
        <authorList>
            <person name="Sun X."/>
        </authorList>
    </citation>
    <scope>NUCLEOTIDE SEQUENCE</scope>
    <source>
        <strain evidence="2">NEAU-A11</strain>
    </source>
</reference>
<evidence type="ECO:0000313" key="3">
    <source>
        <dbReference type="Proteomes" id="UP000598146"/>
    </source>
</evidence>
<evidence type="ECO:0000313" key="2">
    <source>
        <dbReference type="EMBL" id="MBG0562467.1"/>
    </source>
</evidence>
<dbReference type="InterPro" id="IPR012340">
    <property type="entry name" value="NA-bd_OB-fold"/>
</dbReference>
<keyword evidence="1" id="KW-0812">Transmembrane</keyword>
<dbReference type="Gene3D" id="2.40.50.140">
    <property type="entry name" value="Nucleic acid-binding proteins"/>
    <property type="match status" value="1"/>
</dbReference>